<dbReference type="Gene3D" id="3.40.50.300">
    <property type="entry name" value="P-loop containing nucleotide triphosphate hydrolases"/>
    <property type="match status" value="1"/>
</dbReference>
<proteinExistence type="predicted"/>
<dbReference type="InterPro" id="IPR027417">
    <property type="entry name" value="P-loop_NTPase"/>
</dbReference>
<comment type="caution">
    <text evidence="6">The sequence shown here is derived from an EMBL/GenBank/DDBJ whole genome shotgun (WGS) entry which is preliminary data.</text>
</comment>
<evidence type="ECO:0000256" key="1">
    <source>
        <dbReference type="ARBA" id="ARBA00022741"/>
    </source>
</evidence>
<dbReference type="InterPro" id="IPR047187">
    <property type="entry name" value="SF1_C_Upf1"/>
</dbReference>
<dbReference type="EMBL" id="JAVFWL010000005">
    <property type="protein sequence ID" value="KAK6759127.1"/>
    <property type="molecule type" value="Genomic_DNA"/>
</dbReference>
<evidence type="ECO:0000313" key="6">
    <source>
        <dbReference type="EMBL" id="KAK6759127.1"/>
    </source>
</evidence>
<sequence length="439" mass="49346">MVLERYIGDPELALHMSEEDKEEYAIAEHHVSQTLETMIKLMLKLRPPHVLSLLNTMGTANGTFAGYGGGFRILIAEGASQIPEPVLVAFANRLPPAQQVYIGDINQLEPHVKCGRNSNPATYGARSIMGVLVNGLLPEPRPLLLSTLTFPTPTVPFMFVNVDGRSERAANLSHRNSAEAKVCLELLRLFLGCDLTLAQLCIITFYREQYRLLKSAAKEFGVELSTADSVQGREKEVVILLTIRTHVTPESAEFLDEYKRMNVALYLLYYTVALLSMYGPGFIELLSSCYLEAPRSPCEGYCRMHEMKANSLTNMLGEFVAIQKTPEFKPCSASMQELNRAVKEEKRTYSIKHRAERPRFSSVGDLSQEVSLNPTGEVTMRTLCDKRRERPSSLIERIRQRISPSRKSEAITEVEEEDGDSRCSRKFSTRSAKLYIPIV</sequence>
<gene>
    <name evidence="6" type="primary">Necator_chrV.g21174</name>
    <name evidence="6" type="ORF">RB195_016381</name>
</gene>
<evidence type="ECO:0000256" key="3">
    <source>
        <dbReference type="ARBA" id="ARBA00022806"/>
    </source>
</evidence>
<feature type="domain" description="DNA2/NAM7 helicase-like C-terminal" evidence="5">
    <location>
        <begin position="149"/>
        <end position="265"/>
    </location>
</feature>
<keyword evidence="7" id="KW-1185">Reference proteome</keyword>
<accession>A0ABR1E8W1</accession>
<evidence type="ECO:0000256" key="4">
    <source>
        <dbReference type="ARBA" id="ARBA00022840"/>
    </source>
</evidence>
<dbReference type="Proteomes" id="UP001303046">
    <property type="component" value="Unassembled WGS sequence"/>
</dbReference>
<dbReference type="InterPro" id="IPR050534">
    <property type="entry name" value="Coronavir_polyprotein_1ab"/>
</dbReference>
<evidence type="ECO:0000256" key="2">
    <source>
        <dbReference type="ARBA" id="ARBA00022801"/>
    </source>
</evidence>
<reference evidence="6 7" key="1">
    <citation type="submission" date="2023-08" db="EMBL/GenBank/DDBJ databases">
        <title>A Necator americanus chromosomal reference genome.</title>
        <authorList>
            <person name="Ilik V."/>
            <person name="Petrzelkova K.J."/>
            <person name="Pardy F."/>
            <person name="Fuh T."/>
            <person name="Niatou-Singa F.S."/>
            <person name="Gouil Q."/>
            <person name="Baker L."/>
            <person name="Ritchie M.E."/>
            <person name="Jex A.R."/>
            <person name="Gazzola D."/>
            <person name="Li H."/>
            <person name="Toshio Fujiwara R."/>
            <person name="Zhan B."/>
            <person name="Aroian R.V."/>
            <person name="Pafco B."/>
            <person name="Schwarz E.M."/>
        </authorList>
    </citation>
    <scope>NUCLEOTIDE SEQUENCE [LARGE SCALE GENOMIC DNA]</scope>
    <source>
        <strain evidence="6 7">Aroian</strain>
        <tissue evidence="6">Whole animal</tissue>
    </source>
</reference>
<evidence type="ECO:0000259" key="5">
    <source>
        <dbReference type="Pfam" id="PF13087"/>
    </source>
</evidence>
<name>A0ABR1E8W1_NECAM</name>
<dbReference type="CDD" id="cd18808">
    <property type="entry name" value="SF1_C_Upf1"/>
    <property type="match status" value="1"/>
</dbReference>
<protein>
    <recommendedName>
        <fullName evidence="5">DNA2/NAM7 helicase-like C-terminal domain-containing protein</fullName>
    </recommendedName>
</protein>
<dbReference type="SUPFAM" id="SSF52540">
    <property type="entry name" value="P-loop containing nucleoside triphosphate hydrolases"/>
    <property type="match status" value="1"/>
</dbReference>
<keyword evidence="3" id="KW-0347">Helicase</keyword>
<dbReference type="PANTHER" id="PTHR43788">
    <property type="entry name" value="DNA2/NAM7 HELICASE FAMILY MEMBER"/>
    <property type="match status" value="1"/>
</dbReference>
<keyword evidence="1" id="KW-0547">Nucleotide-binding</keyword>
<keyword evidence="2" id="KW-0378">Hydrolase</keyword>
<evidence type="ECO:0000313" key="7">
    <source>
        <dbReference type="Proteomes" id="UP001303046"/>
    </source>
</evidence>
<dbReference type="PANTHER" id="PTHR43788:SF16">
    <property type="entry name" value="HELICASE WITH ZINC FINGER 2"/>
    <property type="match status" value="1"/>
</dbReference>
<dbReference type="Pfam" id="PF13087">
    <property type="entry name" value="AAA_12"/>
    <property type="match status" value="1"/>
</dbReference>
<organism evidence="6 7">
    <name type="scientific">Necator americanus</name>
    <name type="common">Human hookworm</name>
    <dbReference type="NCBI Taxonomy" id="51031"/>
    <lineage>
        <taxon>Eukaryota</taxon>
        <taxon>Metazoa</taxon>
        <taxon>Ecdysozoa</taxon>
        <taxon>Nematoda</taxon>
        <taxon>Chromadorea</taxon>
        <taxon>Rhabditida</taxon>
        <taxon>Rhabditina</taxon>
        <taxon>Rhabditomorpha</taxon>
        <taxon>Strongyloidea</taxon>
        <taxon>Ancylostomatidae</taxon>
        <taxon>Bunostominae</taxon>
        <taxon>Necator</taxon>
    </lineage>
</organism>
<keyword evidence="4" id="KW-0067">ATP-binding</keyword>
<dbReference type="InterPro" id="IPR041679">
    <property type="entry name" value="DNA2/NAM7-like_C"/>
</dbReference>